<comment type="caution">
    <text evidence="1">The sequence shown here is derived from an EMBL/GenBank/DDBJ whole genome shotgun (WGS) entry which is preliminary data.</text>
</comment>
<evidence type="ECO:0000313" key="1">
    <source>
        <dbReference type="EMBL" id="RMD77137.1"/>
    </source>
</evidence>
<dbReference type="AlphaFoldDB" id="A0A3M0Z0H9"/>
<evidence type="ECO:0000313" key="2">
    <source>
        <dbReference type="Proteomes" id="UP000269410"/>
    </source>
</evidence>
<organism evidence="1 2">
    <name type="scientific">Candidatus Dojkabacteria bacterium</name>
    <dbReference type="NCBI Taxonomy" id="2099670"/>
    <lineage>
        <taxon>Bacteria</taxon>
        <taxon>Candidatus Dojkabacteria</taxon>
    </lineage>
</organism>
<dbReference type="EMBL" id="RFKV01000059">
    <property type="protein sequence ID" value="RMD77137.1"/>
    <property type="molecule type" value="Genomic_DNA"/>
</dbReference>
<accession>A0A3M0Z0H9</accession>
<name>A0A3M0Z0H9_9BACT</name>
<sequence>MDKKLYDVLFMIQYIKYRGDTLLLPSSFYDLIVADFDTKRTLEKNIFSYIDLPKLLQKVTKVKITPDSFRDSKKLCNTAVDLLKTILKDHTNTLINQHLNYGELTSIGKILGLEDMSTLINSFIELISFAENLLIDQELFNYYLYLVNLSKFGLLKFSKTFFDTDKDTQMLEMIVPLGNYESYLIFSDKQFRDATISNVFKSGRIFAPQDINLVWEIYRAIKLNTELFDLTLAVIGGDKDQIEMISEKLKINIPKEHGEIKEISDLISFFESYVEYVKLDVENLSQKYPSSLAVSDGSSPILVFETVLNYFKLIGNNVVSSLLKFVNDDAFNDFLVDIRLLVDLTEILNFFDYTRLSKEHFQSVESLVNFVDERISVYSSTCCGFYDIQLLDVGYEKALEFILNKLVAKNEVLEKILPDVILDVKYPNILESPFANRKLITVLLNLAADVQEKTGESIFEGLFNESCSFKDVLDILKAAFSVREDLKKYADLF</sequence>
<reference evidence="1 2" key="1">
    <citation type="submission" date="2018-10" db="EMBL/GenBank/DDBJ databases">
        <title>Thermophilic Lithotrophy and Phototrophy in an Intertidal, Iron-rich, Geothermal Spring.</title>
        <authorList>
            <person name="Ward L.M."/>
            <person name="Idei A."/>
            <person name="Nakagawa M."/>
            <person name="Ueno Y."/>
            <person name="Fischer W."/>
            <person name="Mcglynn S.E."/>
        </authorList>
    </citation>
    <scope>NUCLEOTIDE SEQUENCE [LARGE SCALE GENOMIC DNA]</scope>
    <source>
        <strain evidence="1">J137</strain>
    </source>
</reference>
<protein>
    <submittedName>
        <fullName evidence="1">Uncharacterized protein</fullName>
    </submittedName>
</protein>
<proteinExistence type="predicted"/>
<gene>
    <name evidence="1" type="ORF">D6810_01880</name>
</gene>
<dbReference type="Proteomes" id="UP000269410">
    <property type="component" value="Unassembled WGS sequence"/>
</dbReference>